<dbReference type="PANTHER" id="PTHR46017">
    <property type="entry name" value="ALPHA-MANNOSIDASE 2C1"/>
    <property type="match status" value="1"/>
</dbReference>
<dbReference type="Gene3D" id="2.70.98.30">
    <property type="entry name" value="Golgi alpha-mannosidase II, domain 4"/>
    <property type="match status" value="1"/>
</dbReference>
<evidence type="ECO:0000256" key="4">
    <source>
        <dbReference type="ARBA" id="ARBA00023295"/>
    </source>
</evidence>
<dbReference type="Pfam" id="PF17677">
    <property type="entry name" value="Glyco_hydro38C2"/>
    <property type="match status" value="1"/>
</dbReference>
<dbReference type="InterPro" id="IPR028995">
    <property type="entry name" value="Glyco_hydro_57/38_cen_sf"/>
</dbReference>
<dbReference type="SMART" id="SM00872">
    <property type="entry name" value="Alpha-mann_mid"/>
    <property type="match status" value="1"/>
</dbReference>
<dbReference type="InterPro" id="IPR011682">
    <property type="entry name" value="Glyco_hydro_38_C"/>
</dbReference>
<evidence type="ECO:0000313" key="7">
    <source>
        <dbReference type="Proteomes" id="UP000767446"/>
    </source>
</evidence>
<dbReference type="InterPro" id="IPR011013">
    <property type="entry name" value="Gal_mutarotase_sf_dom"/>
</dbReference>
<accession>A0A941GV10</accession>
<dbReference type="GO" id="GO:0004559">
    <property type="term" value="F:alpha-mannosidase activity"/>
    <property type="evidence" value="ECO:0007669"/>
    <property type="project" value="InterPro"/>
</dbReference>
<dbReference type="Gene3D" id="2.60.40.2220">
    <property type="match status" value="1"/>
</dbReference>
<dbReference type="Proteomes" id="UP000767446">
    <property type="component" value="Unassembled WGS sequence"/>
</dbReference>
<dbReference type="Gene3D" id="3.20.110.10">
    <property type="entry name" value="Glycoside hydrolase 38, N terminal domain"/>
    <property type="match status" value="1"/>
</dbReference>
<keyword evidence="3" id="KW-0378">Hydrolase</keyword>
<dbReference type="InterPro" id="IPR015341">
    <property type="entry name" value="Glyco_hydro_38_cen"/>
</dbReference>
<dbReference type="GO" id="GO:0046872">
    <property type="term" value="F:metal ion binding"/>
    <property type="evidence" value="ECO:0007669"/>
    <property type="project" value="UniProtKB-KW"/>
</dbReference>
<dbReference type="GO" id="GO:0006013">
    <property type="term" value="P:mannose metabolic process"/>
    <property type="evidence" value="ECO:0007669"/>
    <property type="project" value="InterPro"/>
</dbReference>
<dbReference type="EMBL" id="JADQBC010000045">
    <property type="protein sequence ID" value="MBR8827850.1"/>
    <property type="molecule type" value="Genomic_DNA"/>
</dbReference>
<dbReference type="InterPro" id="IPR037094">
    <property type="entry name" value="Glyco_hydro_38_cen_sf"/>
</dbReference>
<dbReference type="SUPFAM" id="SSF74650">
    <property type="entry name" value="Galactose mutarotase-like"/>
    <property type="match status" value="1"/>
</dbReference>
<protein>
    <submittedName>
        <fullName evidence="6">Alpha-mannosidase</fullName>
    </submittedName>
</protein>
<dbReference type="InterPro" id="IPR000602">
    <property type="entry name" value="Glyco_hydro_38_N"/>
</dbReference>
<dbReference type="InterPro" id="IPR011330">
    <property type="entry name" value="Glyco_hydro/deAcase_b/a-brl"/>
</dbReference>
<dbReference type="InterPro" id="IPR013780">
    <property type="entry name" value="Glyco_hydro_b"/>
</dbReference>
<dbReference type="Pfam" id="PF01074">
    <property type="entry name" value="Glyco_hydro_38N"/>
    <property type="match status" value="1"/>
</dbReference>
<dbReference type="Gene3D" id="1.20.1270.50">
    <property type="entry name" value="Glycoside hydrolase family 38, central domain"/>
    <property type="match status" value="1"/>
</dbReference>
<dbReference type="Gene3D" id="2.60.40.1180">
    <property type="entry name" value="Golgi alpha-mannosidase II"/>
    <property type="match status" value="1"/>
</dbReference>
<keyword evidence="4" id="KW-0326">Glycosidase</keyword>
<comment type="similarity">
    <text evidence="1">Belongs to the glycosyl hydrolase 38 family.</text>
</comment>
<sequence>MLKQTITKLYQLSQVDVQSTWRYSPRDQVCPVNEPLHWNIAPLNAKGYVIFPRGNQVQWLVQKFIVPPSLHDYPLAGLSLRLVLTWWAELAEIFVNGKLVQVGDLFDSSAPILLTSAATSNQIFLVALRLISPGHDLGALMRSKLIYEATNLDPGFVADELTILSNYLTTFAPEQLNFLETAVSQIDWSCLSDAQKFNHTLSLLRQNLLPLSAIIKQRCFYLLGHAHLDLAWLWTTAETYTVAQRTFTSVLNLQQDFPSLTFCHSTPALYAWIENHRPALFAAIQKAVSLGKWEVLGGMWVEPEVNLISGESLVRQLLYGQQYFQAKFGKVTQVAWLPDSFGFPWQLPQILHQSGIKYFVTSKLHWHDTTTFPYGCFWWEAPDGTRIFTILSPPNVTGVMDTNPITMTNYSVSWEQQTGLQDIFWLPGVGDHGGGPTRDMLEVQQRWLHSPFFPQMEFTTAFDYLQRICYSPPLGKGDNKGFPVWRDELYLEFHRGCYTNYIKQKYFNRYCEGLLYQGELFSSLAILLQERVLIAAQFPMQKKQITKQLNSQEVKEKIQAAWKKVLFNQFHDILPGTGIGEVFVEANKAWEEVVAWGEEIVDESLKAIAAHIILPFPPEKEGKPIFIFNPLNWKRSEVVTVSLPPGNWEIYNLEGEKLPTQLTNNNSLLFLAENIPAVGYRCFWLVPVNQPLGKGEVRMERSEEEFILENELLRGEINPETGDIKSIWDKIEGREILSGPGNQLQSFQDEGQYWDAWNIDPNYQQYPLPPTELNNIAYLEKGPIQWRVRVVRKLGKSEFVQDYLLQINSPVLKITTQVNWQETHVLVKAAFPLNLVSNFATYEIACGAINRSNRPVTAAEKAKWEVAGHRWADLTENNNYGVSLLNNCQYGYDSQPSQLRLTLLRSSTWPDPKADRGKIHHFTYGLYPHRGGWQSGKTVHKGYELNLPLQVVLGEKVAARKGDLQLPSVGKLLDLGAENLILMALKPAEADAGWILRCYECHGERAELNLTSDLDLTLGAGVDLLERDLPAGAKMSVEPWKIVSFRVELLVDG</sequence>
<reference evidence="6" key="1">
    <citation type="submission" date="2021-02" db="EMBL/GenBank/DDBJ databases">
        <title>Metagenome analyses of Stigonema ocellatum DSM 106950, Chlorogloea purpurea SAG 13.99 and Gomphosphaeria aponina DSM 107014.</title>
        <authorList>
            <person name="Marter P."/>
            <person name="Huang S."/>
        </authorList>
    </citation>
    <scope>NUCLEOTIDE SEQUENCE</scope>
    <source>
        <strain evidence="6">JP213</strain>
    </source>
</reference>
<dbReference type="AlphaFoldDB" id="A0A941GV10"/>
<dbReference type="GO" id="GO:0030246">
    <property type="term" value="F:carbohydrate binding"/>
    <property type="evidence" value="ECO:0007669"/>
    <property type="project" value="InterPro"/>
</dbReference>
<comment type="caution">
    <text evidence="6">The sequence shown here is derived from an EMBL/GenBank/DDBJ whole genome shotgun (WGS) entry which is preliminary data.</text>
</comment>
<evidence type="ECO:0000259" key="5">
    <source>
        <dbReference type="SMART" id="SM00872"/>
    </source>
</evidence>
<dbReference type="SUPFAM" id="SSF88713">
    <property type="entry name" value="Glycoside hydrolase/deacetylase"/>
    <property type="match status" value="1"/>
</dbReference>
<dbReference type="Pfam" id="PF09261">
    <property type="entry name" value="Alpha-mann_mid"/>
    <property type="match status" value="1"/>
</dbReference>
<gene>
    <name evidence="6" type="ORF">DSM107014_08095</name>
</gene>
<feature type="domain" description="Glycoside hydrolase family 38 central" evidence="5">
    <location>
        <begin position="492"/>
        <end position="590"/>
    </location>
</feature>
<dbReference type="InterPro" id="IPR041147">
    <property type="entry name" value="GH38_C"/>
</dbReference>
<organism evidence="6 7">
    <name type="scientific">Gomphosphaeria aponina SAG 52.96 = DSM 107014</name>
    <dbReference type="NCBI Taxonomy" id="1521640"/>
    <lineage>
        <taxon>Bacteria</taxon>
        <taxon>Bacillati</taxon>
        <taxon>Cyanobacteriota</taxon>
        <taxon>Cyanophyceae</taxon>
        <taxon>Oscillatoriophycideae</taxon>
        <taxon>Chroococcales</taxon>
        <taxon>Gomphosphaeriaceae</taxon>
        <taxon>Gomphosphaeria</taxon>
    </lineage>
</organism>
<name>A0A941GV10_9CHRO</name>
<dbReference type="PANTHER" id="PTHR46017:SF1">
    <property type="entry name" value="ALPHA-MANNOSIDASE 2C1"/>
    <property type="match status" value="1"/>
</dbReference>
<evidence type="ECO:0000256" key="3">
    <source>
        <dbReference type="ARBA" id="ARBA00022801"/>
    </source>
</evidence>
<dbReference type="SUPFAM" id="SSF88688">
    <property type="entry name" value="Families 57/38 glycoside transferase middle domain"/>
    <property type="match status" value="1"/>
</dbReference>
<keyword evidence="2" id="KW-0479">Metal-binding</keyword>
<dbReference type="CDD" id="cd10789">
    <property type="entry name" value="GH38N_AMII_ER_cytosolic"/>
    <property type="match status" value="1"/>
</dbReference>
<evidence type="ECO:0000256" key="2">
    <source>
        <dbReference type="ARBA" id="ARBA00022723"/>
    </source>
</evidence>
<dbReference type="InterPro" id="IPR027291">
    <property type="entry name" value="Glyco_hydro_38_N_sf"/>
</dbReference>
<proteinExistence type="inferred from homology"/>
<evidence type="ECO:0000256" key="1">
    <source>
        <dbReference type="ARBA" id="ARBA00009792"/>
    </source>
</evidence>
<evidence type="ECO:0000313" key="6">
    <source>
        <dbReference type="EMBL" id="MBR8827850.1"/>
    </source>
</evidence>
<dbReference type="GO" id="GO:0009313">
    <property type="term" value="P:oligosaccharide catabolic process"/>
    <property type="evidence" value="ECO:0007669"/>
    <property type="project" value="TreeGrafter"/>
</dbReference>
<dbReference type="Pfam" id="PF07748">
    <property type="entry name" value="Glyco_hydro_38C"/>
    <property type="match status" value="1"/>
</dbReference>